<name>A0A6M4HCA6_9PROT</name>
<proteinExistence type="predicted"/>
<dbReference type="InterPro" id="IPR013783">
    <property type="entry name" value="Ig-like_fold"/>
</dbReference>
<dbReference type="InterPro" id="IPR001434">
    <property type="entry name" value="OmcB-like_DUF11"/>
</dbReference>
<keyword evidence="1" id="KW-1133">Transmembrane helix</keyword>
<feature type="domain" description="Fibronectin type-III" evidence="3">
    <location>
        <begin position="586"/>
        <end position="675"/>
    </location>
</feature>
<dbReference type="KEGG" id="upl:DSM104440_03531"/>
<dbReference type="Pfam" id="PF00041">
    <property type="entry name" value="fn3"/>
    <property type="match status" value="7"/>
</dbReference>
<keyword evidence="2" id="KW-0732">Signal</keyword>
<protein>
    <recommendedName>
        <fullName evidence="3">Fibronectin type-III domain-containing protein</fullName>
    </recommendedName>
</protein>
<evidence type="ECO:0000313" key="5">
    <source>
        <dbReference type="Proteomes" id="UP000503096"/>
    </source>
</evidence>
<gene>
    <name evidence="4" type="ORF">DSM104440_03531</name>
</gene>
<evidence type="ECO:0000313" key="4">
    <source>
        <dbReference type="EMBL" id="QJR16695.1"/>
    </source>
</evidence>
<dbReference type="RefSeq" id="WP_171165027.1">
    <property type="nucleotide sequence ID" value="NZ_CP053073.1"/>
</dbReference>
<reference evidence="4 5" key="1">
    <citation type="submission" date="2020-04" db="EMBL/GenBank/DDBJ databases">
        <title>Usitatibacter rugosus gen. nov., sp. nov. and Usitatibacter palustris sp. nov., novel members of Usitatibacteraceae fam. nov. within the order Nitrosomonadales isolated from soil.</title>
        <authorList>
            <person name="Huber K.J."/>
            <person name="Neumann-Schaal M."/>
            <person name="Geppert A."/>
            <person name="Luckner M."/>
            <person name="Wanner G."/>
            <person name="Overmann J."/>
        </authorList>
    </citation>
    <scope>NUCLEOTIDE SEQUENCE [LARGE SCALE GENOMIC DNA]</scope>
    <source>
        <strain evidence="4 5">Swamp67</strain>
    </source>
</reference>
<dbReference type="Pfam" id="PF01345">
    <property type="entry name" value="DUF11"/>
    <property type="match status" value="2"/>
</dbReference>
<keyword evidence="5" id="KW-1185">Reference proteome</keyword>
<dbReference type="InterPro" id="IPR047589">
    <property type="entry name" value="DUF11_rpt"/>
</dbReference>
<feature type="domain" description="Fibronectin type-III" evidence="3">
    <location>
        <begin position="493"/>
        <end position="585"/>
    </location>
</feature>
<feature type="domain" description="Fibronectin type-III" evidence="3">
    <location>
        <begin position="763"/>
        <end position="855"/>
    </location>
</feature>
<organism evidence="4 5">
    <name type="scientific">Usitatibacter palustris</name>
    <dbReference type="NCBI Taxonomy" id="2732487"/>
    <lineage>
        <taxon>Bacteria</taxon>
        <taxon>Pseudomonadati</taxon>
        <taxon>Pseudomonadota</taxon>
        <taxon>Betaproteobacteria</taxon>
        <taxon>Nitrosomonadales</taxon>
        <taxon>Usitatibacteraceae</taxon>
        <taxon>Usitatibacter</taxon>
    </lineage>
</organism>
<feature type="signal peptide" evidence="2">
    <location>
        <begin position="1"/>
        <end position="22"/>
    </location>
</feature>
<dbReference type="NCBIfam" id="TIGR01451">
    <property type="entry name" value="B_ant_repeat"/>
    <property type="match status" value="2"/>
</dbReference>
<feature type="domain" description="Fibronectin type-III" evidence="3">
    <location>
        <begin position="1036"/>
        <end position="1122"/>
    </location>
</feature>
<dbReference type="NCBIfam" id="TIGR04174">
    <property type="entry name" value="IPTL_CTERM"/>
    <property type="match status" value="1"/>
</dbReference>
<dbReference type="InterPro" id="IPR053784">
    <property type="entry name" value="Choice_anch_U_dom"/>
</dbReference>
<dbReference type="PANTHER" id="PTHR34720">
    <property type="entry name" value="MICROCYSTIN DEPENDENT PROTEIN"/>
    <property type="match status" value="1"/>
</dbReference>
<evidence type="ECO:0000256" key="2">
    <source>
        <dbReference type="SAM" id="SignalP"/>
    </source>
</evidence>
<dbReference type="SUPFAM" id="SSF49265">
    <property type="entry name" value="Fibronectin type III"/>
    <property type="match status" value="4"/>
</dbReference>
<keyword evidence="1" id="KW-0812">Transmembrane</keyword>
<dbReference type="Gene3D" id="2.60.40.10">
    <property type="entry name" value="Immunoglobulins"/>
    <property type="match status" value="8"/>
</dbReference>
<dbReference type="NCBIfam" id="NF041766">
    <property type="entry name" value="choice_anch_U"/>
    <property type="match status" value="1"/>
</dbReference>
<dbReference type="InterPro" id="IPR003961">
    <property type="entry name" value="FN3_dom"/>
</dbReference>
<dbReference type="CDD" id="cd00063">
    <property type="entry name" value="FN3"/>
    <property type="match status" value="6"/>
</dbReference>
<feature type="chain" id="PRO_5026721494" description="Fibronectin type-III domain-containing protein" evidence="2">
    <location>
        <begin position="23"/>
        <end position="1300"/>
    </location>
</feature>
<feature type="domain" description="Fibronectin type-III" evidence="3">
    <location>
        <begin position="676"/>
        <end position="762"/>
    </location>
</feature>
<evidence type="ECO:0000256" key="1">
    <source>
        <dbReference type="SAM" id="Phobius"/>
    </source>
</evidence>
<keyword evidence="1" id="KW-0472">Membrane</keyword>
<feature type="domain" description="Fibronectin type-III" evidence="3">
    <location>
        <begin position="856"/>
        <end position="942"/>
    </location>
</feature>
<feature type="domain" description="Fibronectin type-III" evidence="3">
    <location>
        <begin position="943"/>
        <end position="1034"/>
    </location>
</feature>
<evidence type="ECO:0000259" key="3">
    <source>
        <dbReference type="PROSITE" id="PS50853"/>
    </source>
</evidence>
<dbReference type="PROSITE" id="PS50853">
    <property type="entry name" value="FN3"/>
    <property type="match status" value="7"/>
</dbReference>
<dbReference type="InterPro" id="IPR026442">
    <property type="entry name" value="IPTL_CTERM"/>
</dbReference>
<dbReference type="InterPro" id="IPR036116">
    <property type="entry name" value="FN3_sf"/>
</dbReference>
<feature type="transmembrane region" description="Helical" evidence="1">
    <location>
        <begin position="1279"/>
        <end position="1296"/>
    </location>
</feature>
<dbReference type="PANTHER" id="PTHR34720:SF9">
    <property type="entry name" value="BLR4714 PROTEIN"/>
    <property type="match status" value="1"/>
</dbReference>
<dbReference type="EMBL" id="CP053073">
    <property type="protein sequence ID" value="QJR16695.1"/>
    <property type="molecule type" value="Genomic_DNA"/>
</dbReference>
<dbReference type="Proteomes" id="UP000503096">
    <property type="component" value="Chromosome"/>
</dbReference>
<dbReference type="Pfam" id="PF18203">
    <property type="entry name" value="IPTL-CTERM"/>
    <property type="match status" value="1"/>
</dbReference>
<accession>A0A6M4HCA6</accession>
<dbReference type="InParanoid" id="A0A6M4HCA6"/>
<dbReference type="SMART" id="SM00060">
    <property type="entry name" value="FN3"/>
    <property type="match status" value="7"/>
</dbReference>
<sequence length="1300" mass="125993">MMRWLLASAMLVACALGAPAKAQVSDQAGGDARVEQRGLKAASNDAVYSNLATFRNQSYAAGGAAQQLLNTITRLAADDLTLAGTPPYQVNGFRFTVTNQNAVDVSARMLVRFYAADGLAGGPGTLIAAFTYNPIVFTAGRVGTIKTSTRFVLDTSRLWAGISFDNANGSTGATAEQLNNLAQGIFSPPDLGTSGDLYFVTAAAGSFASDNPVGALSTFAGGPPADFGWEILAEQATDLSVTNTDNVTTAFPGGNVTYTINARNAGPFPVFGARLVDTFPSQLTCNWTCAGGAGSTCAASGAGNINDATVNLVRGGSVTYTATCAVSLTATGTLVNTATFLTPGTAVDPNFGDNVATDTDTIGISADLAITNTDGVTTAQPGGNVTYTITASNAGPGGASGATVTTTFPSSLTCTWICIGAGGSCTPGGNGSINDTVFLPPGGRVIYTAGCTVSPSATGTLSVTAAIAAPAGVNDLAPANNSATDTTALVAALPGAPTIGVASAGNAQAGVTFTPPVLNGGATITSYTVTSSPGGITASGPASPIAVTGLTNGTAYTFTVTATNSVGTGPPSAPSNSVTPVSLPGAPTIGVATAGNTQATIAFTPPAANGGTAITSYTVTSSPGGITASGAASPIVVGGLANGTAYTFTVRATTAVGTGPASSPSNSVTPATIPGAPFALIAAAGNAQALVAFTQPASNGGLPVTSYTVTSSPGGIVVSGAASPLIVSGLTNGTAYTFTVTATNAIGTGPASAPSNSVTPTTVPGAPTIGVATAGNAQATVTFTPPSSTGGSAITSYTVTSSIGGITASGAASPIVVTGLTNGTAYTFTVTATNAQGTGLPSAASNSVTPVTLPGAPTIGVATAGNAQASVAFTPPASNGGSAITSYTVTSSPGGIVASGAASPIVVNGLANGTAYTFTVTATTAVGTGPASAPSNSVTPGTLPGAPTIGTATAGNSQATVTFTPPTSNGGSPITSYTATSSPGGITASAPSSPIVVSGLANGTAYTFTVTATNAVGTGPSSAPSNSVTPISPATVPGAPRIIASAAGNGRATIAFRATSDGGSTITSYTLTCGAFTASGPTSPLTVTGLTNGSTYNCSVTATNAIGISPPSDPVSVTPQLIVRSYIAPSATGSGTIIAVFTGGGLTCTFANSRYIPVSGDPSSPPTAPSGGIVFPHGLFEFTLSGCTPGSTVNFTISYPAGHPVGTQYWKYGPEPATPAPHWYVLPATIAGDTVRFSITDGGQGDDDLLANGTIVDQGGPGAPAGSPASVPIPTLSEWAMLLLAMLMLGFALPAVSSKR</sequence>